<organism evidence="2 3">
    <name type="scientific">Zizania palustris</name>
    <name type="common">Northern wild rice</name>
    <dbReference type="NCBI Taxonomy" id="103762"/>
    <lineage>
        <taxon>Eukaryota</taxon>
        <taxon>Viridiplantae</taxon>
        <taxon>Streptophyta</taxon>
        <taxon>Embryophyta</taxon>
        <taxon>Tracheophyta</taxon>
        <taxon>Spermatophyta</taxon>
        <taxon>Magnoliopsida</taxon>
        <taxon>Liliopsida</taxon>
        <taxon>Poales</taxon>
        <taxon>Poaceae</taxon>
        <taxon>BOP clade</taxon>
        <taxon>Oryzoideae</taxon>
        <taxon>Oryzeae</taxon>
        <taxon>Zizaniinae</taxon>
        <taxon>Zizania</taxon>
    </lineage>
</organism>
<reference evidence="2" key="1">
    <citation type="journal article" date="2021" name="bioRxiv">
        <title>Whole Genome Assembly and Annotation of Northern Wild Rice, Zizania palustris L., Supports a Whole Genome Duplication in the Zizania Genus.</title>
        <authorList>
            <person name="Haas M."/>
            <person name="Kono T."/>
            <person name="Macchietto M."/>
            <person name="Millas R."/>
            <person name="McGilp L."/>
            <person name="Shao M."/>
            <person name="Duquette J."/>
            <person name="Hirsch C.N."/>
            <person name="Kimball J."/>
        </authorList>
    </citation>
    <scope>NUCLEOTIDE SEQUENCE</scope>
    <source>
        <tissue evidence="2">Fresh leaf tissue</tissue>
    </source>
</reference>
<protein>
    <submittedName>
        <fullName evidence="2">Uncharacterized protein</fullName>
    </submittedName>
</protein>
<accession>A0A8J5TM89</accession>
<evidence type="ECO:0000313" key="3">
    <source>
        <dbReference type="Proteomes" id="UP000729402"/>
    </source>
</evidence>
<gene>
    <name evidence="2" type="ORF">GUJ93_ZPchr0010g7952</name>
</gene>
<feature type="region of interest" description="Disordered" evidence="1">
    <location>
        <begin position="110"/>
        <end position="131"/>
    </location>
</feature>
<proteinExistence type="predicted"/>
<evidence type="ECO:0000313" key="2">
    <source>
        <dbReference type="EMBL" id="KAG8083946.1"/>
    </source>
</evidence>
<comment type="caution">
    <text evidence="2">The sequence shown here is derived from an EMBL/GenBank/DDBJ whole genome shotgun (WGS) entry which is preliminary data.</text>
</comment>
<dbReference type="EMBL" id="JAAALK010000082">
    <property type="protein sequence ID" value="KAG8083946.1"/>
    <property type="molecule type" value="Genomic_DNA"/>
</dbReference>
<reference evidence="2" key="2">
    <citation type="submission" date="2021-02" db="EMBL/GenBank/DDBJ databases">
        <authorList>
            <person name="Kimball J.A."/>
            <person name="Haas M.W."/>
            <person name="Macchietto M."/>
            <person name="Kono T."/>
            <person name="Duquette J."/>
            <person name="Shao M."/>
        </authorList>
    </citation>
    <scope>NUCLEOTIDE SEQUENCE</scope>
    <source>
        <tissue evidence="2">Fresh leaf tissue</tissue>
    </source>
</reference>
<evidence type="ECO:0000256" key="1">
    <source>
        <dbReference type="SAM" id="MobiDB-lite"/>
    </source>
</evidence>
<sequence length="131" mass="13795">MDRKGTNGLFDCFLKFRALYTKAEHISTEEFVEQEAAGREGQGGIMGRLGEVDDTVLVKRGAKLTLMISICVAASVGVRLQSDLYASAGSTLPIANSPPTPPAIRHRCRAASASPSSSTATLTAATAVPRE</sequence>
<dbReference type="AlphaFoldDB" id="A0A8J5TM89"/>
<name>A0A8J5TM89_ZIZPA</name>
<keyword evidence="3" id="KW-1185">Reference proteome</keyword>
<dbReference type="Proteomes" id="UP000729402">
    <property type="component" value="Unassembled WGS sequence"/>
</dbReference>